<dbReference type="PROSITE" id="PS01151">
    <property type="entry name" value="FIMBRIAL_USHER"/>
    <property type="match status" value="1"/>
</dbReference>
<evidence type="ECO:0000256" key="4">
    <source>
        <dbReference type="ARBA" id="ARBA00022452"/>
    </source>
</evidence>
<evidence type="ECO:0000256" key="11">
    <source>
        <dbReference type="SAM" id="SignalP"/>
    </source>
</evidence>
<dbReference type="InterPro" id="IPR025885">
    <property type="entry name" value="PapC_N"/>
</dbReference>
<comment type="similarity">
    <text evidence="2 10">Belongs to the fimbrial export usher family.</text>
</comment>
<keyword evidence="9 10" id="KW-0998">Cell outer membrane</keyword>
<comment type="caution">
    <text evidence="14">The sequence shown here is derived from an EMBL/GenBank/DDBJ whole genome shotgun (WGS) entry which is preliminary data.</text>
</comment>
<keyword evidence="7 11" id="KW-0732">Signal</keyword>
<dbReference type="InterPro" id="IPR025949">
    <property type="entry name" value="PapC-like_C"/>
</dbReference>
<feature type="domain" description="PapC N-terminal" evidence="13">
    <location>
        <begin position="36"/>
        <end position="180"/>
    </location>
</feature>
<dbReference type="RefSeq" id="WP_195816649.1">
    <property type="nucleotide sequence ID" value="NZ_JADOBH010000001.1"/>
</dbReference>
<organism evidence="14 15">
    <name type="scientific">Rahnella victoriana</name>
    <dbReference type="NCBI Taxonomy" id="1510570"/>
    <lineage>
        <taxon>Bacteria</taxon>
        <taxon>Pseudomonadati</taxon>
        <taxon>Pseudomonadota</taxon>
        <taxon>Gammaproteobacteria</taxon>
        <taxon>Enterobacterales</taxon>
        <taxon>Yersiniaceae</taxon>
        <taxon>Rahnella</taxon>
    </lineage>
</organism>
<proteinExistence type="inferred from homology"/>
<dbReference type="InterPro" id="IPR037224">
    <property type="entry name" value="PapC_N_sf"/>
</dbReference>
<evidence type="ECO:0000313" key="15">
    <source>
        <dbReference type="Proteomes" id="UP000600307"/>
    </source>
</evidence>
<evidence type="ECO:0000256" key="3">
    <source>
        <dbReference type="ARBA" id="ARBA00022448"/>
    </source>
</evidence>
<dbReference type="Gene3D" id="2.60.40.2610">
    <property type="entry name" value="Outer membrane usher protein FimD, plug domain"/>
    <property type="match status" value="1"/>
</dbReference>
<dbReference type="PANTHER" id="PTHR30451">
    <property type="entry name" value="OUTER MEMBRANE USHER PROTEIN"/>
    <property type="match status" value="1"/>
</dbReference>
<evidence type="ECO:0000256" key="10">
    <source>
        <dbReference type="RuleBase" id="RU003884"/>
    </source>
</evidence>
<evidence type="ECO:0000256" key="2">
    <source>
        <dbReference type="ARBA" id="ARBA00008064"/>
    </source>
</evidence>
<accession>A0ABS0DK92</accession>
<dbReference type="Gene3D" id="3.10.20.410">
    <property type="match status" value="1"/>
</dbReference>
<dbReference type="Pfam" id="PF13953">
    <property type="entry name" value="PapC_C"/>
    <property type="match status" value="1"/>
</dbReference>
<evidence type="ECO:0000256" key="8">
    <source>
        <dbReference type="ARBA" id="ARBA00023136"/>
    </source>
</evidence>
<dbReference type="InterPro" id="IPR043142">
    <property type="entry name" value="PapC-like_C_sf"/>
</dbReference>
<name>A0ABS0DK92_9GAMM</name>
<comment type="subcellular location">
    <subcellularLocation>
        <location evidence="1 10">Cell outer membrane</location>
        <topology evidence="1 10">Multi-pass membrane protein</topology>
    </subcellularLocation>
</comment>
<dbReference type="SUPFAM" id="SSF141729">
    <property type="entry name" value="FimD N-terminal domain-like"/>
    <property type="match status" value="1"/>
</dbReference>
<evidence type="ECO:0000256" key="6">
    <source>
        <dbReference type="ARBA" id="ARBA00022692"/>
    </source>
</evidence>
<feature type="signal peptide" evidence="11">
    <location>
        <begin position="1"/>
        <end position="32"/>
    </location>
</feature>
<feature type="domain" description="PapC-like C-terminal" evidence="12">
    <location>
        <begin position="761"/>
        <end position="821"/>
    </location>
</feature>
<keyword evidence="8 10" id="KW-0472">Membrane</keyword>
<dbReference type="Gene3D" id="2.60.40.2070">
    <property type="match status" value="1"/>
</dbReference>
<keyword evidence="5 10" id="KW-1029">Fimbrium biogenesis</keyword>
<evidence type="ECO:0000313" key="14">
    <source>
        <dbReference type="EMBL" id="MBF7954326.1"/>
    </source>
</evidence>
<evidence type="ECO:0000256" key="1">
    <source>
        <dbReference type="ARBA" id="ARBA00004571"/>
    </source>
</evidence>
<evidence type="ECO:0000259" key="13">
    <source>
        <dbReference type="Pfam" id="PF13954"/>
    </source>
</evidence>
<evidence type="ECO:0000259" key="12">
    <source>
        <dbReference type="Pfam" id="PF13953"/>
    </source>
</evidence>
<feature type="chain" id="PRO_5046935550" evidence="11">
    <location>
        <begin position="33"/>
        <end position="837"/>
    </location>
</feature>
<dbReference type="PANTHER" id="PTHR30451:SF21">
    <property type="entry name" value="FIMBRIAL USHER DOMAIN-CONTAINING PROTEIN YDET-RELATED"/>
    <property type="match status" value="1"/>
</dbReference>
<dbReference type="Proteomes" id="UP000600307">
    <property type="component" value="Unassembled WGS sequence"/>
</dbReference>
<keyword evidence="4" id="KW-1134">Transmembrane beta strand</keyword>
<protein>
    <submittedName>
        <fullName evidence="14">Fimbrial biogenesis outer membrane usher protein</fullName>
    </submittedName>
</protein>
<dbReference type="Pfam" id="PF00577">
    <property type="entry name" value="Usher"/>
    <property type="match status" value="1"/>
</dbReference>
<dbReference type="InterPro" id="IPR042186">
    <property type="entry name" value="FimD_plug_dom"/>
</dbReference>
<evidence type="ECO:0000256" key="9">
    <source>
        <dbReference type="ARBA" id="ARBA00023237"/>
    </source>
</evidence>
<dbReference type="InterPro" id="IPR018030">
    <property type="entry name" value="Fimbrial_membr_usher_CS"/>
</dbReference>
<gene>
    <name evidence="14" type="ORF">IV431_02015</name>
</gene>
<dbReference type="Pfam" id="PF13954">
    <property type="entry name" value="PapC_N"/>
    <property type="match status" value="1"/>
</dbReference>
<sequence>MKKNHVVTPRSYFALRSWLLVSCALGIAEACADDRFNVQALEIEHPGGPVDVSQFSRAGGQTPGVYRVDVLVNNVLKGRQDVTFIAMKDKTLSPLFTPAEWQTLGLRTGSIPALRDWPAQKPVEDFATLMPGVVGHFDFSHQKLLITIPQELLDTLARGAVSPELWDEGAPALLLNYNLSGARTWQNAGGSDQNQFLSLRSGANWGGWRLRNYSTWRYSRNIDGQSQQDWDSAYSFLQRDVPVIKGQFVAGESTTPADIFDSFTFRGVQVFSDDNMLPDSLRGYAPVIRGIARSNAQVTIKQSGIVIYQTYVPPGAFSINDLYPTSASGDLDITVRESNGEERHFIQAFSAIPIMQREGRLKYALTLGKYRAYQYGGDEPGFVQGSLIYGLGYGVTLFGGSQVAENYHAANAGMGSMIGDLGSVSLDTTFADSELTGNHTARGQAFRLQYAKSVAATGSTLSLAGIRYRGDFYHFGEAGNRQQDDSNNLYYGAPQEQYRLNLTQSLNGGMWGSLSLSYYQQKYRQSQFNQRSLGLSYNVNIASIDYALSVTDNRSYGMESDKQIAFNVSIPLGRWLPNARATFNVNSADHGRTLYQAGVNGMLLEDNNLSYAVSEGYGTDGQGNSGSASLNYLGSAAQLSGGYNYNQDTQQLNYGWQGAIVAHPFGVTFSQPLVSDVSAIAIVRAPGAAGVKLQNNTGVYTDWRGYAVVNYLSPYKRTRVALDTTSLDENIDIDDNVLSVVPTSGAVVMASFTTRAGNRLLLTLTYNGQPVPFGAEAFAVGDERNRVIVGEKGQVYLSGLPERGRIRVIWRGGQCDAPFAFSGAEKAAVSQASSVCR</sequence>
<dbReference type="InterPro" id="IPR000015">
    <property type="entry name" value="Fimb_usher"/>
</dbReference>
<dbReference type="EMBL" id="JADOBH010000001">
    <property type="protein sequence ID" value="MBF7954326.1"/>
    <property type="molecule type" value="Genomic_DNA"/>
</dbReference>
<evidence type="ECO:0000256" key="7">
    <source>
        <dbReference type="ARBA" id="ARBA00022729"/>
    </source>
</evidence>
<keyword evidence="15" id="KW-1185">Reference proteome</keyword>
<keyword evidence="6 10" id="KW-0812">Transmembrane</keyword>
<keyword evidence="3 10" id="KW-0813">Transport</keyword>
<reference evidence="14 15" key="1">
    <citation type="submission" date="2020-11" db="EMBL/GenBank/DDBJ databases">
        <title>Taxonomic investigation of Rahnella spp.</title>
        <authorList>
            <person name="Lee S.D."/>
        </authorList>
    </citation>
    <scope>NUCLEOTIDE SEQUENCE [LARGE SCALE GENOMIC DNA]</scope>
    <source>
        <strain evidence="14 15">SAP-10</strain>
    </source>
</reference>
<dbReference type="Gene3D" id="2.60.40.3110">
    <property type="match status" value="1"/>
</dbReference>
<evidence type="ECO:0000256" key="5">
    <source>
        <dbReference type="ARBA" id="ARBA00022558"/>
    </source>
</evidence>